<accession>A0A1R3JSB8</accession>
<dbReference type="EMBL" id="AWUE01015419">
    <property type="protein sequence ID" value="OMO97725.1"/>
    <property type="molecule type" value="Genomic_DNA"/>
</dbReference>
<organism evidence="2 3">
    <name type="scientific">Corchorus olitorius</name>
    <dbReference type="NCBI Taxonomy" id="93759"/>
    <lineage>
        <taxon>Eukaryota</taxon>
        <taxon>Viridiplantae</taxon>
        <taxon>Streptophyta</taxon>
        <taxon>Embryophyta</taxon>
        <taxon>Tracheophyta</taxon>
        <taxon>Spermatophyta</taxon>
        <taxon>Magnoliopsida</taxon>
        <taxon>eudicotyledons</taxon>
        <taxon>Gunneridae</taxon>
        <taxon>Pentapetalae</taxon>
        <taxon>rosids</taxon>
        <taxon>malvids</taxon>
        <taxon>Malvales</taxon>
        <taxon>Malvaceae</taxon>
        <taxon>Grewioideae</taxon>
        <taxon>Apeibeae</taxon>
        <taxon>Corchorus</taxon>
    </lineage>
</organism>
<gene>
    <name evidence="2" type="ORF">COLO4_14393</name>
</gene>
<feature type="region of interest" description="Disordered" evidence="1">
    <location>
        <begin position="37"/>
        <end position="68"/>
    </location>
</feature>
<keyword evidence="3" id="KW-1185">Reference proteome</keyword>
<dbReference type="AlphaFoldDB" id="A0A1R3JSB8"/>
<protein>
    <submittedName>
        <fullName evidence="2">Uncharacterized protein</fullName>
    </submittedName>
</protein>
<dbReference type="OrthoDB" id="10387295at2759"/>
<dbReference type="Proteomes" id="UP000187203">
    <property type="component" value="Unassembled WGS sequence"/>
</dbReference>
<comment type="caution">
    <text evidence="2">The sequence shown here is derived from an EMBL/GenBank/DDBJ whole genome shotgun (WGS) entry which is preliminary data.</text>
</comment>
<sequence length="68" mass="7125">MSVGATAPVGYSVFPANRVSLEAVDGAIIGLRRPGACIDVGRQPDDRKRLLQSDGGGRGEGDDDQQQQ</sequence>
<proteinExistence type="predicted"/>
<evidence type="ECO:0000256" key="1">
    <source>
        <dbReference type="SAM" id="MobiDB-lite"/>
    </source>
</evidence>
<feature type="compositionally biased region" description="Basic and acidic residues" evidence="1">
    <location>
        <begin position="42"/>
        <end position="51"/>
    </location>
</feature>
<reference evidence="3" key="1">
    <citation type="submission" date="2013-09" db="EMBL/GenBank/DDBJ databases">
        <title>Corchorus olitorius genome sequencing.</title>
        <authorList>
            <person name="Alam M."/>
            <person name="Haque M.S."/>
            <person name="Islam M.S."/>
            <person name="Emdad E.M."/>
            <person name="Islam M.M."/>
            <person name="Ahmed B."/>
            <person name="Halim A."/>
            <person name="Hossen Q.M.M."/>
            <person name="Hossain M.Z."/>
            <person name="Ahmed R."/>
            <person name="Khan M.M."/>
            <person name="Islam R."/>
            <person name="Rashid M.M."/>
            <person name="Khan S.A."/>
            <person name="Rahman M.S."/>
            <person name="Alam M."/>
            <person name="Yahiya A.S."/>
            <person name="Khan M.S."/>
            <person name="Azam M.S."/>
            <person name="Haque T."/>
            <person name="Lashkar M.Z.H."/>
            <person name="Akhand A.I."/>
            <person name="Morshed G."/>
            <person name="Roy S."/>
            <person name="Uddin K.S."/>
            <person name="Rabeya T."/>
            <person name="Hossain A.S."/>
            <person name="Chowdhury A."/>
            <person name="Snigdha A.R."/>
            <person name="Mortoza M.S."/>
            <person name="Matin S.A."/>
            <person name="Hoque S.M.E."/>
            <person name="Islam M.K."/>
            <person name="Roy D.K."/>
            <person name="Haider R."/>
            <person name="Moosa M.M."/>
            <person name="Elias S.M."/>
            <person name="Hasan A.M."/>
            <person name="Jahan S."/>
            <person name="Shafiuddin M."/>
            <person name="Mahmood N."/>
            <person name="Shommy N.S."/>
        </authorList>
    </citation>
    <scope>NUCLEOTIDE SEQUENCE [LARGE SCALE GENOMIC DNA]</scope>
    <source>
        <strain evidence="3">cv. O-4</strain>
    </source>
</reference>
<evidence type="ECO:0000313" key="2">
    <source>
        <dbReference type="EMBL" id="OMO97725.1"/>
    </source>
</evidence>
<name>A0A1R3JSB8_9ROSI</name>
<evidence type="ECO:0000313" key="3">
    <source>
        <dbReference type="Proteomes" id="UP000187203"/>
    </source>
</evidence>